<comment type="caution">
    <text evidence="1">The sequence shown here is derived from an EMBL/GenBank/DDBJ whole genome shotgun (WGS) entry which is preliminary data.</text>
</comment>
<dbReference type="EMBL" id="BAABDJ010000040">
    <property type="protein sequence ID" value="GAA4019650.1"/>
    <property type="molecule type" value="Genomic_DNA"/>
</dbReference>
<gene>
    <name evidence="1" type="ORF">GCM10022408_37170</name>
</gene>
<name>A0ABP7T3D8_9BACT</name>
<evidence type="ECO:0008006" key="3">
    <source>
        <dbReference type="Google" id="ProtNLM"/>
    </source>
</evidence>
<accession>A0ABP7T3D8</accession>
<organism evidence="1 2">
    <name type="scientific">Hymenobacter fastidiosus</name>
    <dbReference type="NCBI Taxonomy" id="486264"/>
    <lineage>
        <taxon>Bacteria</taxon>
        <taxon>Pseudomonadati</taxon>
        <taxon>Bacteroidota</taxon>
        <taxon>Cytophagia</taxon>
        <taxon>Cytophagales</taxon>
        <taxon>Hymenobacteraceae</taxon>
        <taxon>Hymenobacter</taxon>
    </lineage>
</organism>
<proteinExistence type="predicted"/>
<evidence type="ECO:0000313" key="1">
    <source>
        <dbReference type="EMBL" id="GAA4019650.1"/>
    </source>
</evidence>
<keyword evidence="2" id="KW-1185">Reference proteome</keyword>
<evidence type="ECO:0000313" key="2">
    <source>
        <dbReference type="Proteomes" id="UP001500567"/>
    </source>
</evidence>
<protein>
    <recommendedName>
        <fullName evidence="3">Potassium-transporting ATPase subunit C</fullName>
    </recommendedName>
</protein>
<dbReference type="Proteomes" id="UP001500567">
    <property type="component" value="Unassembled WGS sequence"/>
</dbReference>
<sequence>MARVARARNLDAAKVQALVAAPTKHGLLAPDRVNVLRLNPALDAMSGR</sequence>
<reference evidence="2" key="1">
    <citation type="journal article" date="2019" name="Int. J. Syst. Evol. Microbiol.">
        <title>The Global Catalogue of Microorganisms (GCM) 10K type strain sequencing project: providing services to taxonomists for standard genome sequencing and annotation.</title>
        <authorList>
            <consortium name="The Broad Institute Genomics Platform"/>
            <consortium name="The Broad Institute Genome Sequencing Center for Infectious Disease"/>
            <person name="Wu L."/>
            <person name="Ma J."/>
        </authorList>
    </citation>
    <scope>NUCLEOTIDE SEQUENCE [LARGE SCALE GENOMIC DNA]</scope>
    <source>
        <strain evidence="2">JCM 17224</strain>
    </source>
</reference>
<dbReference type="Pfam" id="PF02669">
    <property type="entry name" value="KdpC"/>
    <property type="match status" value="1"/>
</dbReference>
<dbReference type="InterPro" id="IPR003820">
    <property type="entry name" value="KdpC"/>
</dbReference>